<dbReference type="GO" id="GO:0008721">
    <property type="term" value="F:D-serine ammonia-lyase activity"/>
    <property type="evidence" value="ECO:0007669"/>
    <property type="project" value="TreeGrafter"/>
</dbReference>
<reference evidence="2 3" key="1">
    <citation type="journal article" date="2018" name="Sci. Rep.">
        <title>Comparative genomics provides insights into the lifestyle and reveals functional heterogeneity of dark septate endophytic fungi.</title>
        <authorList>
            <person name="Knapp D.G."/>
            <person name="Nemeth J.B."/>
            <person name="Barry K."/>
            <person name="Hainaut M."/>
            <person name="Henrissat B."/>
            <person name="Johnson J."/>
            <person name="Kuo A."/>
            <person name="Lim J.H.P."/>
            <person name="Lipzen A."/>
            <person name="Nolan M."/>
            <person name="Ohm R.A."/>
            <person name="Tamas L."/>
            <person name="Grigoriev I.V."/>
            <person name="Spatafora J.W."/>
            <person name="Nagy L.G."/>
            <person name="Kovacs G.M."/>
        </authorList>
    </citation>
    <scope>NUCLEOTIDE SEQUENCE [LARGE SCALE GENOMIC DNA]</scope>
    <source>
        <strain evidence="2 3">DSE2036</strain>
    </source>
</reference>
<feature type="domain" description="D-serine dehydratase-like" evidence="1">
    <location>
        <begin position="301"/>
        <end position="423"/>
    </location>
</feature>
<dbReference type="InterPro" id="IPR051466">
    <property type="entry name" value="D-amino_acid_metab_enzyme"/>
</dbReference>
<dbReference type="PANTHER" id="PTHR28004:SF2">
    <property type="entry name" value="D-SERINE DEHYDRATASE"/>
    <property type="match status" value="1"/>
</dbReference>
<name>A0A2V1DHT1_9PLEO</name>
<evidence type="ECO:0000259" key="1">
    <source>
        <dbReference type="SMART" id="SM01119"/>
    </source>
</evidence>
<dbReference type="PANTHER" id="PTHR28004">
    <property type="entry name" value="ZGC:162816-RELATED"/>
    <property type="match status" value="1"/>
</dbReference>
<dbReference type="SUPFAM" id="SSF51419">
    <property type="entry name" value="PLP-binding barrel"/>
    <property type="match status" value="1"/>
</dbReference>
<sequence>MPTSHFPLSPEPDLQQSLIGHSLTSPSIPVPSLILDRSKARRNCDAMLDVCRKLNVGFRAHVKSHKTLQLAKMQVGGAAEEKTGGWPANFIVSTVLEAEQLIGYVRECHSIGRPASILYGVPPAPSVLPRLFSLANNVAPCTINILLDNLSSFNHVLTALSSLPDTVSPRPTIGIFIKIDTGYHRAGIHPSSAAFEPLIDQILGAEVGKKGVVLQGLYSHYGHSYAGSSVEEAADGLIAELEGLLSAGSVVQSRIMALYPDYKRLILTVGATPTATVAQTLLFAESADNTTIPALSTSSISLSLLAEITSVYPPDTPGRFNTKPERLISAGSMALGREPCKAYPGWGIALPALGNESNQIYDFGAEEGKREGWIVGKVSQEHGVLVYEGGGGYGGLEVGERVLIWPNHACVAGAGFGWYVVVDEDVEGGGKVVDVWARWRGW</sequence>
<dbReference type="Gene3D" id="3.20.20.10">
    <property type="entry name" value="Alanine racemase"/>
    <property type="match status" value="1"/>
</dbReference>
<accession>A0A2V1DHT1</accession>
<dbReference type="GO" id="GO:0036088">
    <property type="term" value="P:D-serine catabolic process"/>
    <property type="evidence" value="ECO:0007669"/>
    <property type="project" value="TreeGrafter"/>
</dbReference>
<evidence type="ECO:0000313" key="2">
    <source>
        <dbReference type="EMBL" id="PVH96789.1"/>
    </source>
</evidence>
<gene>
    <name evidence="2" type="ORF">DM02DRAFT_534507</name>
</gene>
<dbReference type="InterPro" id="IPR042208">
    <property type="entry name" value="D-ser_dehydrat-like_sf"/>
</dbReference>
<dbReference type="AlphaFoldDB" id="A0A2V1DHT1"/>
<dbReference type="InterPro" id="IPR029066">
    <property type="entry name" value="PLP-binding_barrel"/>
</dbReference>
<keyword evidence="3" id="KW-1185">Reference proteome</keyword>
<dbReference type="SMART" id="SM01119">
    <property type="entry name" value="D-ser_dehydrat"/>
    <property type="match status" value="1"/>
</dbReference>
<evidence type="ECO:0000313" key="3">
    <source>
        <dbReference type="Proteomes" id="UP000244855"/>
    </source>
</evidence>
<dbReference type="STRING" id="97972.A0A2V1DHT1"/>
<dbReference type="Pfam" id="PF14031">
    <property type="entry name" value="D-ser_dehydrat"/>
    <property type="match status" value="1"/>
</dbReference>
<dbReference type="Proteomes" id="UP000244855">
    <property type="component" value="Unassembled WGS sequence"/>
</dbReference>
<proteinExistence type="predicted"/>
<dbReference type="Gene3D" id="2.40.37.20">
    <property type="entry name" value="D-serine dehydratase-like domain"/>
    <property type="match status" value="1"/>
</dbReference>
<dbReference type="OrthoDB" id="20198at2759"/>
<dbReference type="EMBL" id="KZ805454">
    <property type="protein sequence ID" value="PVH96789.1"/>
    <property type="molecule type" value="Genomic_DNA"/>
</dbReference>
<protein>
    <recommendedName>
        <fullName evidence="1">D-serine dehydratase-like domain-containing protein</fullName>
    </recommendedName>
</protein>
<organism evidence="2 3">
    <name type="scientific">Periconia macrospinosa</name>
    <dbReference type="NCBI Taxonomy" id="97972"/>
    <lineage>
        <taxon>Eukaryota</taxon>
        <taxon>Fungi</taxon>
        <taxon>Dikarya</taxon>
        <taxon>Ascomycota</taxon>
        <taxon>Pezizomycotina</taxon>
        <taxon>Dothideomycetes</taxon>
        <taxon>Pleosporomycetidae</taxon>
        <taxon>Pleosporales</taxon>
        <taxon>Massarineae</taxon>
        <taxon>Periconiaceae</taxon>
        <taxon>Periconia</taxon>
    </lineage>
</organism>
<dbReference type="InterPro" id="IPR026956">
    <property type="entry name" value="D-ser_dehydrat-like_dom"/>
</dbReference>